<dbReference type="OrthoDB" id="9791944at2"/>
<dbReference type="AlphaFoldDB" id="A0A5P9NQ38"/>
<evidence type="ECO:0000313" key="1">
    <source>
        <dbReference type="EMBL" id="QFU77941.1"/>
    </source>
</evidence>
<dbReference type="InterPro" id="IPR029063">
    <property type="entry name" value="SAM-dependent_MTases_sf"/>
</dbReference>
<reference evidence="1 2" key="1">
    <citation type="submission" date="2019-02" db="EMBL/GenBank/DDBJ databases">
        <authorList>
            <person name="Li S.-H."/>
        </authorList>
    </citation>
    <scope>NUCLEOTIDE SEQUENCE [LARGE SCALE GENOMIC DNA]</scope>
    <source>
        <strain evidence="1 2">IMCC14385</strain>
    </source>
</reference>
<dbReference type="Gene3D" id="3.40.50.150">
    <property type="entry name" value="Vaccinia Virus protein VP39"/>
    <property type="match status" value="1"/>
</dbReference>
<keyword evidence="1" id="KW-0489">Methyltransferase</keyword>
<dbReference type="Pfam" id="PF13489">
    <property type="entry name" value="Methyltransf_23"/>
    <property type="match status" value="1"/>
</dbReference>
<dbReference type="EMBL" id="CP036422">
    <property type="protein sequence ID" value="QFU77941.1"/>
    <property type="molecule type" value="Genomic_DNA"/>
</dbReference>
<dbReference type="Proteomes" id="UP000326287">
    <property type="component" value="Chromosome"/>
</dbReference>
<accession>A0A5P9NQ38</accession>
<dbReference type="GO" id="GO:0032259">
    <property type="term" value="P:methylation"/>
    <property type="evidence" value="ECO:0007669"/>
    <property type="project" value="UniProtKB-KW"/>
</dbReference>
<gene>
    <name evidence="1" type="ORF">EY643_15630</name>
</gene>
<protein>
    <submittedName>
        <fullName evidence="1">Class I SAM-dependent methyltransferase</fullName>
    </submittedName>
</protein>
<keyword evidence="1" id="KW-0808">Transferase</keyword>
<proteinExistence type="predicted"/>
<dbReference type="GO" id="GO:0008168">
    <property type="term" value="F:methyltransferase activity"/>
    <property type="evidence" value="ECO:0007669"/>
    <property type="project" value="UniProtKB-KW"/>
</dbReference>
<name>A0A5P9NQ38_9GAMM</name>
<dbReference type="SUPFAM" id="SSF53335">
    <property type="entry name" value="S-adenosyl-L-methionine-dependent methyltransferases"/>
    <property type="match status" value="1"/>
</dbReference>
<evidence type="ECO:0000313" key="2">
    <source>
        <dbReference type="Proteomes" id="UP000326287"/>
    </source>
</evidence>
<keyword evidence="2" id="KW-1185">Reference proteome</keyword>
<dbReference type="KEGG" id="halc:EY643_15630"/>
<organism evidence="1 2">
    <name type="scientific">Halioglobus maricola</name>
    <dbReference type="NCBI Taxonomy" id="2601894"/>
    <lineage>
        <taxon>Bacteria</taxon>
        <taxon>Pseudomonadati</taxon>
        <taxon>Pseudomonadota</taxon>
        <taxon>Gammaproteobacteria</taxon>
        <taxon>Cellvibrionales</taxon>
        <taxon>Halieaceae</taxon>
        <taxon>Halioglobus</taxon>
    </lineage>
</organism>
<sequence length="211" mass="23738">MHCPLCASDENSDYHRDDRRPYRQCGTCDLVFVPPTFHLDAAREKAEYDLHENNVDDPGYRRFLSRLATPMLQHLTPGSSGLDFGCGPGPALAAMLGEAGHCVTLYDIYYHPETAPLGDTYDFVCATEVVEHLAQPGMELSRLWHCLRPGGVLGVMTKLVRNPVAFATWHYKSDPTHICFFSRATWRWWAERHGGELEILGSDVILLHKPG</sequence>